<dbReference type="AlphaFoldDB" id="A0A1G2CI57"/>
<dbReference type="PANTHER" id="PTHR31272:SF9">
    <property type="entry name" value="BLL1027 PROTEIN"/>
    <property type="match status" value="1"/>
</dbReference>
<dbReference type="InterPro" id="IPR051790">
    <property type="entry name" value="Cytochrome_c-biogenesis_DsbD"/>
</dbReference>
<name>A0A1G2CI57_9BACT</name>
<proteinExistence type="predicted"/>
<keyword evidence="1" id="KW-0472">Membrane</keyword>
<feature type="transmembrane region" description="Helical" evidence="1">
    <location>
        <begin position="88"/>
        <end position="109"/>
    </location>
</feature>
<gene>
    <name evidence="2" type="ORF">A3A43_00265</name>
</gene>
<feature type="transmembrane region" description="Helical" evidence="1">
    <location>
        <begin position="245"/>
        <end position="263"/>
    </location>
</feature>
<keyword evidence="1" id="KW-0812">Transmembrane</keyword>
<keyword evidence="1" id="KW-1133">Transmembrane helix</keyword>
<protein>
    <submittedName>
        <fullName evidence="2">Uncharacterized protein</fullName>
    </submittedName>
</protein>
<sequence length="264" mass="28477">MNDLLRSKLFWLVLGAAVLIGGAWFMSSPQSAAFLWRISDSGKWFLPVLAVAALADSMNPCAFSILVLTIAFLVSLGKFRSEILKIGGAYILGIFLVYIAIGLGILQALHLFNTPHFMAKVGASLLILWGALNVINDLFPAFPIKLRIPHAAHRKMAEFINKGSLPAAFILGAFVGLCEFPCTGGPYLLVLGMLHDQQTFTPGLGYLLLYNVIFVLPLAAILLIASDKAFLGKVDAWKKANAGNMRLVSGAGMIILGFLIFLIA</sequence>
<dbReference type="Proteomes" id="UP000178495">
    <property type="component" value="Unassembled WGS sequence"/>
</dbReference>
<feature type="transmembrane region" description="Helical" evidence="1">
    <location>
        <begin position="48"/>
        <end position="76"/>
    </location>
</feature>
<organism evidence="2 3">
    <name type="scientific">Candidatus Liptonbacteria bacterium RIFCSPLOWO2_01_FULL_56_20</name>
    <dbReference type="NCBI Taxonomy" id="1798652"/>
    <lineage>
        <taxon>Bacteria</taxon>
        <taxon>Candidatus Liptoniibacteriota</taxon>
    </lineage>
</organism>
<accession>A0A1G2CI57</accession>
<evidence type="ECO:0000313" key="2">
    <source>
        <dbReference type="EMBL" id="OGZ01065.1"/>
    </source>
</evidence>
<reference evidence="2 3" key="1">
    <citation type="journal article" date="2016" name="Nat. Commun.">
        <title>Thousands of microbial genomes shed light on interconnected biogeochemical processes in an aquifer system.</title>
        <authorList>
            <person name="Anantharaman K."/>
            <person name="Brown C.T."/>
            <person name="Hug L.A."/>
            <person name="Sharon I."/>
            <person name="Castelle C.J."/>
            <person name="Probst A.J."/>
            <person name="Thomas B.C."/>
            <person name="Singh A."/>
            <person name="Wilkins M.J."/>
            <person name="Karaoz U."/>
            <person name="Brodie E.L."/>
            <person name="Williams K.H."/>
            <person name="Hubbard S.S."/>
            <person name="Banfield J.F."/>
        </authorList>
    </citation>
    <scope>NUCLEOTIDE SEQUENCE [LARGE SCALE GENOMIC DNA]</scope>
</reference>
<dbReference type="EMBL" id="MHLC01000021">
    <property type="protein sequence ID" value="OGZ01065.1"/>
    <property type="molecule type" value="Genomic_DNA"/>
</dbReference>
<comment type="caution">
    <text evidence="2">The sequence shown here is derived from an EMBL/GenBank/DDBJ whole genome shotgun (WGS) entry which is preliminary data.</text>
</comment>
<feature type="transmembrane region" description="Helical" evidence="1">
    <location>
        <begin position="121"/>
        <end position="144"/>
    </location>
</feature>
<feature type="transmembrane region" description="Helical" evidence="1">
    <location>
        <begin position="203"/>
        <end position="225"/>
    </location>
</feature>
<evidence type="ECO:0000313" key="3">
    <source>
        <dbReference type="Proteomes" id="UP000178495"/>
    </source>
</evidence>
<evidence type="ECO:0000256" key="1">
    <source>
        <dbReference type="SAM" id="Phobius"/>
    </source>
</evidence>
<feature type="transmembrane region" description="Helical" evidence="1">
    <location>
        <begin position="165"/>
        <end position="191"/>
    </location>
</feature>
<dbReference type="PANTHER" id="PTHR31272">
    <property type="entry name" value="CYTOCHROME C-TYPE BIOGENESIS PROTEIN HI_1454-RELATED"/>
    <property type="match status" value="1"/>
</dbReference>
<dbReference type="STRING" id="1798652.A3A43_00265"/>